<reference evidence="2" key="1">
    <citation type="submission" date="2021-02" db="EMBL/GenBank/DDBJ databases">
        <authorList>
            <person name="Dougan E. K."/>
            <person name="Rhodes N."/>
            <person name="Thang M."/>
            <person name="Chan C."/>
        </authorList>
    </citation>
    <scope>NUCLEOTIDE SEQUENCE</scope>
</reference>
<sequence length="612" mass="66516">ACAAAPPGTTGLSSQWNCWQVESSLPELHQAEPSNPGVATGSGSQRSHAENRPHPDDFPGGGSRSSQGARRQSETPHAPWSKGLESADIQITASLDFDAEFQRIVGTKDVPGHPPFRETSSLAVPSVPSRAVPSGRARTAEGLRAPAPGQRREEAQSPGSREFKKKVDSRNSYLRFLEGEIAAQQAFLQLHKGIRRDQPGPGRSHRQGRRCTAAQAEERGTSAPATAAAQSNSDKPRQKSRSVERRSARASSAATQKVTLECWKIEEQARCKTSKEVPATLGVVDADDSWGASSLVEVVAEPQLSVSALEPRRQPLPCEQPPLFQPLPRSDNLPTWRGLMLSEAEPAAACGRHAAHVQPEPQGNCKFRSLDEVHRVAQGLAEVAEFSKRMPAVPASKLANVKVLLRSFGTIIAEDAARAAVAEQTYLRATSTHWYPTQCMQVNEQQSCNIGCLYYKHNYIEFQNYHTVEATDLPNMVADPEEAVADVPCFFLHVEHLLLRRHQQTNTLLKRQLSKKLAQRDTAERGLGFFVGGWASYLMGAESAESATAATPSLRKPAVPVLTGEEPVAFLDGICKTLSACDGQEPSWAVSWDEKKCCATAEVSLLGVPHKF</sequence>
<proteinExistence type="predicted"/>
<dbReference type="AlphaFoldDB" id="A0A813KZW0"/>
<comment type="caution">
    <text evidence="2">The sequence shown here is derived from an EMBL/GenBank/DDBJ whole genome shotgun (WGS) entry which is preliminary data.</text>
</comment>
<organism evidence="2 3">
    <name type="scientific">Polarella glacialis</name>
    <name type="common">Dinoflagellate</name>
    <dbReference type="NCBI Taxonomy" id="89957"/>
    <lineage>
        <taxon>Eukaryota</taxon>
        <taxon>Sar</taxon>
        <taxon>Alveolata</taxon>
        <taxon>Dinophyceae</taxon>
        <taxon>Suessiales</taxon>
        <taxon>Suessiaceae</taxon>
        <taxon>Polarella</taxon>
    </lineage>
</organism>
<feature type="compositionally biased region" description="Basic and acidic residues" evidence="1">
    <location>
        <begin position="150"/>
        <end position="167"/>
    </location>
</feature>
<accession>A0A813KZW0</accession>
<feature type="region of interest" description="Disordered" evidence="1">
    <location>
        <begin position="24"/>
        <end position="85"/>
    </location>
</feature>
<evidence type="ECO:0000313" key="2">
    <source>
        <dbReference type="EMBL" id="CAE8716783.1"/>
    </source>
</evidence>
<dbReference type="Proteomes" id="UP000626109">
    <property type="component" value="Unassembled WGS sequence"/>
</dbReference>
<feature type="non-terminal residue" evidence="2">
    <location>
        <position position="612"/>
    </location>
</feature>
<feature type="region of interest" description="Disordered" evidence="1">
    <location>
        <begin position="106"/>
        <end position="167"/>
    </location>
</feature>
<feature type="compositionally biased region" description="Basic and acidic residues" evidence="1">
    <location>
        <begin position="47"/>
        <end position="57"/>
    </location>
</feature>
<gene>
    <name evidence="2" type="ORF">PGLA2088_LOCUS39218</name>
</gene>
<protein>
    <submittedName>
        <fullName evidence="2">Uncharacterized protein</fullName>
    </submittedName>
</protein>
<evidence type="ECO:0000313" key="3">
    <source>
        <dbReference type="Proteomes" id="UP000626109"/>
    </source>
</evidence>
<dbReference type="EMBL" id="CAJNNW010033035">
    <property type="protein sequence ID" value="CAE8716783.1"/>
    <property type="molecule type" value="Genomic_DNA"/>
</dbReference>
<evidence type="ECO:0000256" key="1">
    <source>
        <dbReference type="SAM" id="MobiDB-lite"/>
    </source>
</evidence>
<name>A0A813KZW0_POLGL</name>
<feature type="region of interest" description="Disordered" evidence="1">
    <location>
        <begin position="194"/>
        <end position="252"/>
    </location>
</feature>
<feature type="compositionally biased region" description="Basic and acidic residues" evidence="1">
    <location>
        <begin position="234"/>
        <end position="247"/>
    </location>
</feature>
<feature type="non-terminal residue" evidence="2">
    <location>
        <position position="1"/>
    </location>
</feature>